<dbReference type="GO" id="GO:0005524">
    <property type="term" value="F:ATP binding"/>
    <property type="evidence" value="ECO:0007669"/>
    <property type="project" value="UniProtKB-KW"/>
</dbReference>
<reference evidence="5" key="1">
    <citation type="submission" date="2022-12" db="EMBL/GenBank/DDBJ databases">
        <title>Peptostreptococcus.</title>
        <authorList>
            <person name="Lee S.H."/>
        </authorList>
    </citation>
    <scope>NUCLEOTIDE SEQUENCE</scope>
    <source>
        <strain evidence="5">CBA3647</strain>
    </source>
</reference>
<proteinExistence type="predicted"/>
<dbReference type="Gene3D" id="3.40.50.300">
    <property type="entry name" value="P-loop containing nucleotide triphosphate hydrolases"/>
    <property type="match status" value="1"/>
</dbReference>
<evidence type="ECO:0000256" key="1">
    <source>
        <dbReference type="ARBA" id="ARBA00022448"/>
    </source>
</evidence>
<evidence type="ECO:0000256" key="2">
    <source>
        <dbReference type="ARBA" id="ARBA00022741"/>
    </source>
</evidence>
<evidence type="ECO:0000256" key="3">
    <source>
        <dbReference type="ARBA" id="ARBA00022840"/>
    </source>
</evidence>
<dbReference type="Pfam" id="PF00005">
    <property type="entry name" value="ABC_tran"/>
    <property type="match status" value="1"/>
</dbReference>
<dbReference type="SUPFAM" id="SSF52540">
    <property type="entry name" value="P-loop containing nucleoside triphosphate hydrolases"/>
    <property type="match status" value="1"/>
</dbReference>
<dbReference type="PROSITE" id="PS50893">
    <property type="entry name" value="ABC_TRANSPORTER_2"/>
    <property type="match status" value="1"/>
</dbReference>
<evidence type="ECO:0000313" key="6">
    <source>
        <dbReference type="Proteomes" id="UP001164187"/>
    </source>
</evidence>
<name>A0ABY7JMC8_9FIRM</name>
<dbReference type="InterPro" id="IPR003593">
    <property type="entry name" value="AAA+_ATPase"/>
</dbReference>
<keyword evidence="1" id="KW-0813">Transport</keyword>
<dbReference type="Proteomes" id="UP001164187">
    <property type="component" value="Chromosome"/>
</dbReference>
<dbReference type="InterPro" id="IPR003439">
    <property type="entry name" value="ABC_transporter-like_ATP-bd"/>
</dbReference>
<keyword evidence="6" id="KW-1185">Reference proteome</keyword>
<sequence length="312" mass="35898">MPIEKKNKAFIQIKNLTKDYGKNRGIFDINLDIKRGQVYGIVGTNGSGKTTTIRNIMGFVKADKGSVTINGLDAWKDALEIKKFTSYVPGEISFPRLPTGKDFLKIQAEFLQIKDPTYMNYLLDKLKLDPNADLKRMSKGMKQKTALIAALMGEKDLLILDEPTTGLDPLMRDVFISLIREEKSKGKTILISTHIFGELEAVCDKVAMIKNGRIINVVDVNDIDEKTVKIFRLGFENKEELKEFLNQNEDEKSSFLQINKVKEDYCRISFDKKNINQVFELLSKHKVKFFREEEFALEHKFKESFYEDEKNT</sequence>
<dbReference type="SMART" id="SM00382">
    <property type="entry name" value="AAA"/>
    <property type="match status" value="1"/>
</dbReference>
<dbReference type="InterPro" id="IPR051782">
    <property type="entry name" value="ABC_Transporter_VariousFunc"/>
</dbReference>
<evidence type="ECO:0000259" key="4">
    <source>
        <dbReference type="PROSITE" id="PS50893"/>
    </source>
</evidence>
<keyword evidence="2" id="KW-0547">Nucleotide-binding</keyword>
<dbReference type="InterPro" id="IPR027417">
    <property type="entry name" value="P-loop_NTPase"/>
</dbReference>
<protein>
    <submittedName>
        <fullName evidence="5">ATP-binding cassette domain-containing protein</fullName>
    </submittedName>
</protein>
<dbReference type="PANTHER" id="PTHR42939:SF1">
    <property type="entry name" value="ABC TRANSPORTER ATP-BINDING PROTEIN ALBC-RELATED"/>
    <property type="match status" value="1"/>
</dbReference>
<organism evidence="5 6">
    <name type="scientific">Peptostreptococcus equinus</name>
    <dbReference type="NCBI Taxonomy" id="3003601"/>
    <lineage>
        <taxon>Bacteria</taxon>
        <taxon>Bacillati</taxon>
        <taxon>Bacillota</taxon>
        <taxon>Clostridia</taxon>
        <taxon>Peptostreptococcales</taxon>
        <taxon>Peptostreptococcaceae</taxon>
        <taxon>Peptostreptococcus</taxon>
    </lineage>
</organism>
<dbReference type="CDD" id="cd03230">
    <property type="entry name" value="ABC_DR_subfamily_A"/>
    <property type="match status" value="1"/>
</dbReference>
<keyword evidence="3 5" id="KW-0067">ATP-binding</keyword>
<evidence type="ECO:0000313" key="5">
    <source>
        <dbReference type="EMBL" id="WAW14516.1"/>
    </source>
</evidence>
<feature type="domain" description="ABC transporter" evidence="4">
    <location>
        <begin position="11"/>
        <end position="236"/>
    </location>
</feature>
<dbReference type="PANTHER" id="PTHR42939">
    <property type="entry name" value="ABC TRANSPORTER ATP-BINDING PROTEIN ALBC-RELATED"/>
    <property type="match status" value="1"/>
</dbReference>
<dbReference type="EMBL" id="CP114052">
    <property type="protein sequence ID" value="WAW14516.1"/>
    <property type="molecule type" value="Genomic_DNA"/>
</dbReference>
<gene>
    <name evidence="5" type="ORF">O0R46_07915</name>
</gene>
<accession>A0ABY7JMC8</accession>
<dbReference type="RefSeq" id="WP_269311213.1">
    <property type="nucleotide sequence ID" value="NZ_CP114052.1"/>
</dbReference>